<evidence type="ECO:0000256" key="4">
    <source>
        <dbReference type="ARBA" id="ARBA00022692"/>
    </source>
</evidence>
<comment type="subcellular location">
    <subcellularLocation>
        <location evidence="1">Cell membrane</location>
        <topology evidence="1">Multi-pass membrane protein</topology>
    </subcellularLocation>
</comment>
<keyword evidence="9" id="KW-1185">Reference proteome</keyword>
<comment type="catalytic activity">
    <reaction evidence="7">
        <text>urea(in) = urea(out)</text>
        <dbReference type="Rhea" id="RHEA:32799"/>
        <dbReference type="ChEBI" id="CHEBI:16199"/>
    </reaction>
</comment>
<dbReference type="PANTHER" id="PTHR10464:SF4">
    <property type="entry name" value="UREA TRANSPORTER"/>
    <property type="match status" value="1"/>
</dbReference>
<keyword evidence="4" id="KW-0812">Transmembrane</keyword>
<proteinExistence type="inferred from homology"/>
<dbReference type="GO" id="GO:0015204">
    <property type="term" value="F:urea transmembrane transporter activity"/>
    <property type="evidence" value="ECO:0007669"/>
    <property type="project" value="InterPro"/>
</dbReference>
<comment type="similarity">
    <text evidence="2">Belongs to the urea transporter family.</text>
</comment>
<dbReference type="GO" id="GO:0005886">
    <property type="term" value="C:plasma membrane"/>
    <property type="evidence" value="ECO:0007669"/>
    <property type="project" value="UniProtKB-SubCell"/>
</dbReference>
<dbReference type="AlphaFoldDB" id="A0A151MWH6"/>
<dbReference type="EMBL" id="AKHW03004724">
    <property type="protein sequence ID" value="KYO28852.1"/>
    <property type="molecule type" value="Genomic_DNA"/>
</dbReference>
<dbReference type="Pfam" id="PF03253">
    <property type="entry name" value="UT"/>
    <property type="match status" value="2"/>
</dbReference>
<name>A0A151MWH6_ALLMI</name>
<accession>A0A151MWH6</accession>
<dbReference type="PANTHER" id="PTHR10464">
    <property type="entry name" value="UREA TRANSPORTER"/>
    <property type="match status" value="1"/>
</dbReference>
<evidence type="ECO:0000256" key="6">
    <source>
        <dbReference type="ARBA" id="ARBA00023136"/>
    </source>
</evidence>
<comment type="caution">
    <text evidence="8">The sequence shown here is derived from an EMBL/GenBank/DDBJ whole genome shotgun (WGS) entry which is preliminary data.</text>
</comment>
<evidence type="ECO:0000256" key="2">
    <source>
        <dbReference type="ARBA" id="ARBA00005914"/>
    </source>
</evidence>
<dbReference type="STRING" id="8496.A0A151MWH6"/>
<organism evidence="8 9">
    <name type="scientific">Alligator mississippiensis</name>
    <name type="common">American alligator</name>
    <dbReference type="NCBI Taxonomy" id="8496"/>
    <lineage>
        <taxon>Eukaryota</taxon>
        <taxon>Metazoa</taxon>
        <taxon>Chordata</taxon>
        <taxon>Craniata</taxon>
        <taxon>Vertebrata</taxon>
        <taxon>Euteleostomi</taxon>
        <taxon>Archelosauria</taxon>
        <taxon>Archosauria</taxon>
        <taxon>Crocodylia</taxon>
        <taxon>Alligatoridae</taxon>
        <taxon>Alligatorinae</taxon>
        <taxon>Alligator</taxon>
    </lineage>
</organism>
<dbReference type="InterPro" id="IPR029020">
    <property type="entry name" value="Ammonium/urea_transptr"/>
</dbReference>
<evidence type="ECO:0000313" key="8">
    <source>
        <dbReference type="EMBL" id="KYO28852.1"/>
    </source>
</evidence>
<keyword evidence="5" id="KW-1133">Transmembrane helix</keyword>
<evidence type="ECO:0000256" key="1">
    <source>
        <dbReference type="ARBA" id="ARBA00004651"/>
    </source>
</evidence>
<gene>
    <name evidence="8" type="ORF">Y1Q_0009709</name>
</gene>
<evidence type="ECO:0000256" key="3">
    <source>
        <dbReference type="ARBA" id="ARBA00022475"/>
    </source>
</evidence>
<protein>
    <submittedName>
        <fullName evidence="8">Uncharacterized protein</fullName>
    </submittedName>
</protein>
<evidence type="ECO:0000256" key="5">
    <source>
        <dbReference type="ARBA" id="ARBA00022989"/>
    </source>
</evidence>
<evidence type="ECO:0000313" key="9">
    <source>
        <dbReference type="Proteomes" id="UP000050525"/>
    </source>
</evidence>
<sequence length="221" mass="24783">MELGPDWHSGLIIIAGLLIQNPWQTLTGCLGTTVSALTALILGQDSPVLSSALGSIFSKWDLPIFTLPFNVTVSLYLAATGRYNLFFPTTSIQPVTSVPNSTWSELHTQLAFTPRCLTKVKKKCCHTTQIKYQQPVERKIKSYRQKEASAETWEELKMANELQEGYQNPIILGFAIDDNPGVHSKSCLTALTWKSYREKIETHQAQQQRLTWSESCHGGQR</sequence>
<keyword evidence="6" id="KW-0472">Membrane</keyword>
<evidence type="ECO:0000256" key="7">
    <source>
        <dbReference type="ARBA" id="ARBA00033993"/>
    </source>
</evidence>
<dbReference type="Proteomes" id="UP000050525">
    <property type="component" value="Unassembled WGS sequence"/>
</dbReference>
<dbReference type="InterPro" id="IPR004937">
    <property type="entry name" value="Urea_transporter"/>
</dbReference>
<keyword evidence="3" id="KW-1003">Cell membrane</keyword>
<reference evidence="8 9" key="1">
    <citation type="journal article" date="2012" name="Genome Biol.">
        <title>Sequencing three crocodilian genomes to illuminate the evolution of archosaurs and amniotes.</title>
        <authorList>
            <person name="St John J.A."/>
            <person name="Braun E.L."/>
            <person name="Isberg S.R."/>
            <person name="Miles L.G."/>
            <person name="Chong A.Y."/>
            <person name="Gongora J."/>
            <person name="Dalzell P."/>
            <person name="Moran C."/>
            <person name="Bed'hom B."/>
            <person name="Abzhanov A."/>
            <person name="Burgess S.C."/>
            <person name="Cooksey A.M."/>
            <person name="Castoe T.A."/>
            <person name="Crawford N.G."/>
            <person name="Densmore L.D."/>
            <person name="Drew J.C."/>
            <person name="Edwards S.V."/>
            <person name="Faircloth B.C."/>
            <person name="Fujita M.K."/>
            <person name="Greenwold M.J."/>
            <person name="Hoffmann F.G."/>
            <person name="Howard J.M."/>
            <person name="Iguchi T."/>
            <person name="Janes D.E."/>
            <person name="Khan S.Y."/>
            <person name="Kohno S."/>
            <person name="de Koning A.J."/>
            <person name="Lance S.L."/>
            <person name="McCarthy F.M."/>
            <person name="McCormack J.E."/>
            <person name="Merchant M.E."/>
            <person name="Peterson D.G."/>
            <person name="Pollock D.D."/>
            <person name="Pourmand N."/>
            <person name="Raney B.J."/>
            <person name="Roessler K.A."/>
            <person name="Sanford J.R."/>
            <person name="Sawyer R.H."/>
            <person name="Schmidt C.J."/>
            <person name="Triplett E.W."/>
            <person name="Tuberville T.D."/>
            <person name="Venegas-Anaya M."/>
            <person name="Howard J.T."/>
            <person name="Jarvis E.D."/>
            <person name="Guillette L.J.Jr."/>
            <person name="Glenn T.C."/>
            <person name="Green R.E."/>
            <person name="Ray D.A."/>
        </authorList>
    </citation>
    <scope>NUCLEOTIDE SEQUENCE [LARGE SCALE GENOMIC DNA]</scope>
    <source>
        <strain evidence="8">KSC_2009_1</strain>
    </source>
</reference>
<dbReference type="Gene3D" id="1.10.3430.10">
    <property type="entry name" value="Ammonium transporter AmtB like domains"/>
    <property type="match status" value="2"/>
</dbReference>